<evidence type="ECO:0000313" key="3">
    <source>
        <dbReference type="Proteomes" id="UP000499080"/>
    </source>
</evidence>
<sequence>MSGPFAVNYVNFTPTLSLGSPASLAGALRTRSFRLRVRNSDVSLTPERIRGSDSSKGRNRIRFRPKGTNPRNRIRESVDSDL</sequence>
<reference evidence="2 3" key="1">
    <citation type="journal article" date="2019" name="Sci. Rep.">
        <title>Orb-weaving spider Araneus ventricosus genome elucidates the spidroin gene catalogue.</title>
        <authorList>
            <person name="Kono N."/>
            <person name="Nakamura H."/>
            <person name="Ohtoshi R."/>
            <person name="Moran D.A.P."/>
            <person name="Shinohara A."/>
            <person name="Yoshida Y."/>
            <person name="Fujiwara M."/>
            <person name="Mori M."/>
            <person name="Tomita M."/>
            <person name="Arakawa K."/>
        </authorList>
    </citation>
    <scope>NUCLEOTIDE SEQUENCE [LARGE SCALE GENOMIC DNA]</scope>
</reference>
<evidence type="ECO:0000256" key="1">
    <source>
        <dbReference type="SAM" id="MobiDB-lite"/>
    </source>
</evidence>
<accession>A0A4Y2K0N7</accession>
<organism evidence="2 3">
    <name type="scientific">Araneus ventricosus</name>
    <name type="common">Orbweaver spider</name>
    <name type="synonym">Epeira ventricosa</name>
    <dbReference type="NCBI Taxonomy" id="182803"/>
    <lineage>
        <taxon>Eukaryota</taxon>
        <taxon>Metazoa</taxon>
        <taxon>Ecdysozoa</taxon>
        <taxon>Arthropoda</taxon>
        <taxon>Chelicerata</taxon>
        <taxon>Arachnida</taxon>
        <taxon>Araneae</taxon>
        <taxon>Araneomorphae</taxon>
        <taxon>Entelegynae</taxon>
        <taxon>Araneoidea</taxon>
        <taxon>Araneidae</taxon>
        <taxon>Araneus</taxon>
    </lineage>
</organism>
<proteinExistence type="predicted"/>
<gene>
    <name evidence="2" type="ORF">AVEN_196188_1</name>
</gene>
<protein>
    <submittedName>
        <fullName evidence="2">Uncharacterized protein</fullName>
    </submittedName>
</protein>
<comment type="caution">
    <text evidence="2">The sequence shown here is derived from an EMBL/GenBank/DDBJ whole genome shotgun (WGS) entry which is preliminary data.</text>
</comment>
<name>A0A4Y2K0N7_ARAVE</name>
<evidence type="ECO:0000313" key="2">
    <source>
        <dbReference type="EMBL" id="GBM95032.1"/>
    </source>
</evidence>
<dbReference type="EMBL" id="BGPR01004022">
    <property type="protein sequence ID" value="GBM95032.1"/>
    <property type="molecule type" value="Genomic_DNA"/>
</dbReference>
<dbReference type="Proteomes" id="UP000499080">
    <property type="component" value="Unassembled WGS sequence"/>
</dbReference>
<feature type="region of interest" description="Disordered" evidence="1">
    <location>
        <begin position="46"/>
        <end position="82"/>
    </location>
</feature>
<dbReference type="AlphaFoldDB" id="A0A4Y2K0N7"/>
<feature type="compositionally biased region" description="Basic and acidic residues" evidence="1">
    <location>
        <begin position="73"/>
        <end position="82"/>
    </location>
</feature>
<feature type="compositionally biased region" description="Basic and acidic residues" evidence="1">
    <location>
        <begin position="47"/>
        <end position="56"/>
    </location>
</feature>
<keyword evidence="3" id="KW-1185">Reference proteome</keyword>